<evidence type="ECO:0000256" key="2">
    <source>
        <dbReference type="ARBA" id="ARBA00008664"/>
    </source>
</evidence>
<dbReference type="PATRIC" id="fig|1173027.3.peg.3932"/>
<keyword evidence="6" id="KW-0443">Lipid metabolism</keyword>
<evidence type="ECO:0000256" key="4">
    <source>
        <dbReference type="ARBA" id="ARBA00022801"/>
    </source>
</evidence>
<dbReference type="HOGENOM" id="CLU_038899_0_0_3"/>
<dbReference type="Gene3D" id="3.30.870.10">
    <property type="entry name" value="Endonuclease Chain A"/>
    <property type="match status" value="2"/>
</dbReference>
<dbReference type="CDD" id="cd09116">
    <property type="entry name" value="PLDc_Nuc_like"/>
    <property type="match status" value="1"/>
</dbReference>
<evidence type="ECO:0000313" key="10">
    <source>
        <dbReference type="Proteomes" id="UP000010471"/>
    </source>
</evidence>
<evidence type="ECO:0000313" key="9">
    <source>
        <dbReference type="EMBL" id="AFZ19299.1"/>
    </source>
</evidence>
<dbReference type="STRING" id="1173027.Mic7113_3575"/>
<gene>
    <name evidence="9" type="ORF">Mic7113_3575</name>
</gene>
<keyword evidence="4" id="KW-0378">Hydrolase</keyword>
<dbReference type="PANTHER" id="PTHR43856:SF1">
    <property type="entry name" value="MITOCHONDRIAL CARDIOLIPIN HYDROLASE"/>
    <property type="match status" value="1"/>
</dbReference>
<dbReference type="InterPro" id="IPR025202">
    <property type="entry name" value="PLD-like_dom"/>
</dbReference>
<dbReference type="PROSITE" id="PS00018">
    <property type="entry name" value="EF_HAND_1"/>
    <property type="match status" value="1"/>
</dbReference>
<proteinExistence type="inferred from homology"/>
<feature type="domain" description="EF-hand" evidence="8">
    <location>
        <begin position="157"/>
        <end position="192"/>
    </location>
</feature>
<dbReference type="InterPro" id="IPR018247">
    <property type="entry name" value="EF_Hand_1_Ca_BS"/>
</dbReference>
<evidence type="ECO:0000256" key="5">
    <source>
        <dbReference type="ARBA" id="ARBA00022963"/>
    </source>
</evidence>
<dbReference type="CDD" id="cd09173">
    <property type="entry name" value="PLDc_Nuc_like_unchar1_2"/>
    <property type="match status" value="1"/>
</dbReference>
<dbReference type="eggNOG" id="COG1502">
    <property type="taxonomic scope" value="Bacteria"/>
</dbReference>
<dbReference type="PANTHER" id="PTHR43856">
    <property type="entry name" value="CARDIOLIPIN HYDROLASE"/>
    <property type="match status" value="1"/>
</dbReference>
<dbReference type="SUPFAM" id="SSF47781">
    <property type="entry name" value="RuvA domain 2-like"/>
    <property type="match status" value="1"/>
</dbReference>
<sequence>MIGKQGTLIEYHCYLLGSEKPLHLLSQTLCRLGITFFLTLTVSACQRVQSQLPRKAPLPQDLFVQVYFNHAESGEYTEPYRQVTRPGDDLEQQIVEAIATAQSTVNIAVQELRLPKIAQALVQRHQAGVKVQVILENTYNRPWSEFTAAEVAKLPARERDRYKEGVKLIDRNGDNQLTPDEINQRDAIAMLRNAKIPILDDTADGSKGSGLMHHKFVVIDGRTLIVTSANFTTSDMHGDLTNTQTRGNANNLLKIEDSQLAELFTQEFNFMWGDGPGGKPDSRFGVKKPFRPAQQVKLGTTTVTVQFSPTSATQPWSQTSNGLIGQTLSTATKTVDLALFVFSEQSLANLLETNHQQGVQVRGLIDPGFAYRYYSEALDMLGVSLANKCVYEVNNRPWQSPVATIGIPQLPKGDVLHHKFGIVDGQTVITGSHNWSEAANTHNDETLLVIDSSMVAAHFEREFGRLYAKAVLGVPLAVQQKIQAQKQECPQITEAKEKNAPTTGELVNLNTATLEELVTLPGVGPKLAQQIIAARQQKPFTSLEDFDRVSGVGPSLLQKLDGRVVFNSF</sequence>
<dbReference type="InterPro" id="IPR001736">
    <property type="entry name" value="PLipase_D/transphosphatidylase"/>
</dbReference>
<dbReference type="GO" id="GO:0006793">
    <property type="term" value="P:phosphorus metabolic process"/>
    <property type="evidence" value="ECO:0007669"/>
    <property type="project" value="UniProtKB-ARBA"/>
</dbReference>
<dbReference type="EMBL" id="CP003630">
    <property type="protein sequence ID" value="AFZ19299.1"/>
    <property type="molecule type" value="Genomic_DNA"/>
</dbReference>
<comment type="similarity">
    <text evidence="2">Belongs to the phospholipase D family.</text>
</comment>
<dbReference type="InterPro" id="IPR051406">
    <property type="entry name" value="PLD_domain"/>
</dbReference>
<dbReference type="SMART" id="SM00278">
    <property type="entry name" value="HhH1"/>
    <property type="match status" value="2"/>
</dbReference>
<organism evidence="9 10">
    <name type="scientific">Allocoleopsis franciscana PCC 7113</name>
    <dbReference type="NCBI Taxonomy" id="1173027"/>
    <lineage>
        <taxon>Bacteria</taxon>
        <taxon>Bacillati</taxon>
        <taxon>Cyanobacteriota</taxon>
        <taxon>Cyanophyceae</taxon>
        <taxon>Coleofasciculales</taxon>
        <taxon>Coleofasciculaceae</taxon>
        <taxon>Allocoleopsis</taxon>
        <taxon>Allocoleopsis franciscana</taxon>
    </lineage>
</organism>
<dbReference type="Proteomes" id="UP000010471">
    <property type="component" value="Chromosome"/>
</dbReference>
<reference evidence="9 10" key="1">
    <citation type="submission" date="2012-06" db="EMBL/GenBank/DDBJ databases">
        <title>Finished chromosome of genome of Microcoleus sp. PCC 7113.</title>
        <authorList>
            <consortium name="US DOE Joint Genome Institute"/>
            <person name="Gugger M."/>
            <person name="Coursin T."/>
            <person name="Rippka R."/>
            <person name="Tandeau De Marsac N."/>
            <person name="Huntemann M."/>
            <person name="Wei C.-L."/>
            <person name="Han J."/>
            <person name="Detter J.C."/>
            <person name="Han C."/>
            <person name="Tapia R."/>
            <person name="Chen A."/>
            <person name="Kyrpides N."/>
            <person name="Mavromatis K."/>
            <person name="Markowitz V."/>
            <person name="Szeto E."/>
            <person name="Ivanova N."/>
            <person name="Pagani I."/>
            <person name="Pati A."/>
            <person name="Goodwin L."/>
            <person name="Nordberg H.P."/>
            <person name="Cantor M.N."/>
            <person name="Hua S.X."/>
            <person name="Woyke T."/>
            <person name="Kerfeld C.A."/>
        </authorList>
    </citation>
    <scope>NUCLEOTIDE SEQUENCE [LARGE SCALE GENOMIC DNA]</scope>
    <source>
        <strain evidence="9 10">PCC 7113</strain>
    </source>
</reference>
<comment type="catalytic activity">
    <reaction evidence="1">
        <text>a 1,2-diacyl-sn-glycero-3-phosphocholine + H2O = a 1,2-diacyl-sn-glycero-3-phosphate + choline + H(+)</text>
        <dbReference type="Rhea" id="RHEA:14445"/>
        <dbReference type="ChEBI" id="CHEBI:15354"/>
        <dbReference type="ChEBI" id="CHEBI:15377"/>
        <dbReference type="ChEBI" id="CHEBI:15378"/>
        <dbReference type="ChEBI" id="CHEBI:57643"/>
        <dbReference type="ChEBI" id="CHEBI:58608"/>
        <dbReference type="EC" id="3.1.4.4"/>
    </reaction>
</comment>
<dbReference type="PROSITE" id="PS50035">
    <property type="entry name" value="PLD"/>
    <property type="match status" value="2"/>
</dbReference>
<dbReference type="GO" id="GO:0016042">
    <property type="term" value="P:lipid catabolic process"/>
    <property type="evidence" value="ECO:0007669"/>
    <property type="project" value="UniProtKB-KW"/>
</dbReference>
<evidence type="ECO:0000256" key="6">
    <source>
        <dbReference type="ARBA" id="ARBA00023098"/>
    </source>
</evidence>
<keyword evidence="5" id="KW-0442">Lipid degradation</keyword>
<dbReference type="eggNOG" id="COG1555">
    <property type="taxonomic scope" value="Bacteria"/>
</dbReference>
<dbReference type="Pfam" id="PF13091">
    <property type="entry name" value="PLDc_2"/>
    <property type="match status" value="2"/>
</dbReference>
<protein>
    <recommendedName>
        <fullName evidence="3">phospholipase D</fullName>
        <ecNumber evidence="3">3.1.4.4</ecNumber>
    </recommendedName>
</protein>
<feature type="domain" description="PLD phosphodiesterase" evidence="7">
    <location>
        <begin position="208"/>
        <end position="235"/>
    </location>
</feature>
<dbReference type="GO" id="GO:0005509">
    <property type="term" value="F:calcium ion binding"/>
    <property type="evidence" value="ECO:0007669"/>
    <property type="project" value="InterPro"/>
</dbReference>
<feature type="domain" description="PLD phosphodiesterase" evidence="7">
    <location>
        <begin position="412"/>
        <end position="439"/>
    </location>
</feature>
<dbReference type="Gene3D" id="1.10.150.320">
    <property type="entry name" value="Photosystem II 12 kDa extrinsic protein"/>
    <property type="match status" value="1"/>
</dbReference>
<dbReference type="AlphaFoldDB" id="K9WHP4"/>
<dbReference type="GO" id="GO:0016891">
    <property type="term" value="F:RNA endonuclease activity producing 5'-phosphomonoesters, hydrolytic mechanism"/>
    <property type="evidence" value="ECO:0007669"/>
    <property type="project" value="TreeGrafter"/>
</dbReference>
<dbReference type="GO" id="GO:0003677">
    <property type="term" value="F:DNA binding"/>
    <property type="evidence" value="ECO:0007669"/>
    <property type="project" value="InterPro"/>
</dbReference>
<dbReference type="InterPro" id="IPR010994">
    <property type="entry name" value="RuvA_2-like"/>
</dbReference>
<dbReference type="InterPro" id="IPR003583">
    <property type="entry name" value="Hlx-hairpin-Hlx_DNA-bd_motif"/>
</dbReference>
<dbReference type="GO" id="GO:0006281">
    <property type="term" value="P:DNA repair"/>
    <property type="evidence" value="ECO:0007669"/>
    <property type="project" value="InterPro"/>
</dbReference>
<dbReference type="EC" id="3.1.4.4" evidence="3"/>
<accession>K9WHP4</accession>
<dbReference type="InterPro" id="IPR002048">
    <property type="entry name" value="EF_hand_dom"/>
</dbReference>
<evidence type="ECO:0000259" key="8">
    <source>
        <dbReference type="PROSITE" id="PS50222"/>
    </source>
</evidence>
<evidence type="ECO:0000259" key="7">
    <source>
        <dbReference type="PROSITE" id="PS50035"/>
    </source>
</evidence>
<evidence type="ECO:0000256" key="1">
    <source>
        <dbReference type="ARBA" id="ARBA00000798"/>
    </source>
</evidence>
<evidence type="ECO:0000256" key="3">
    <source>
        <dbReference type="ARBA" id="ARBA00012027"/>
    </source>
</evidence>
<dbReference type="GO" id="GO:0004630">
    <property type="term" value="F:phospholipase D activity"/>
    <property type="evidence" value="ECO:0007669"/>
    <property type="project" value="UniProtKB-EC"/>
</dbReference>
<dbReference type="SUPFAM" id="SSF56024">
    <property type="entry name" value="Phospholipase D/nuclease"/>
    <property type="match status" value="2"/>
</dbReference>
<dbReference type="SMART" id="SM00155">
    <property type="entry name" value="PLDc"/>
    <property type="match status" value="2"/>
</dbReference>
<name>K9WHP4_9CYAN</name>
<dbReference type="KEGG" id="mic:Mic7113_3575"/>
<dbReference type="PROSITE" id="PS50222">
    <property type="entry name" value="EF_HAND_2"/>
    <property type="match status" value="1"/>
</dbReference>
<keyword evidence="10" id="KW-1185">Reference proteome</keyword>
<dbReference type="Pfam" id="PF12836">
    <property type="entry name" value="HHH_3"/>
    <property type="match status" value="1"/>
</dbReference>